<dbReference type="Pfam" id="PF01464">
    <property type="entry name" value="SLT"/>
    <property type="match status" value="1"/>
</dbReference>
<proteinExistence type="predicted"/>
<dbReference type="RefSeq" id="WP_188531800.1">
    <property type="nucleotide sequence ID" value="NZ_BMGR01000009.1"/>
</dbReference>
<dbReference type="PANTHER" id="PTHR37423">
    <property type="entry name" value="SOLUBLE LYTIC MUREIN TRANSGLYCOSYLASE-RELATED"/>
    <property type="match status" value="1"/>
</dbReference>
<dbReference type="SUPFAM" id="SSF53955">
    <property type="entry name" value="Lysozyme-like"/>
    <property type="match status" value="1"/>
</dbReference>
<comment type="caution">
    <text evidence="2">The sequence shown here is derived from an EMBL/GenBank/DDBJ whole genome shotgun (WGS) entry which is preliminary data.</text>
</comment>
<dbReference type="InterPro" id="IPR008258">
    <property type="entry name" value="Transglycosylase_SLT_dom_1"/>
</dbReference>
<evidence type="ECO:0000259" key="1">
    <source>
        <dbReference type="Pfam" id="PF01464"/>
    </source>
</evidence>
<feature type="domain" description="Transglycosylase SLT" evidence="1">
    <location>
        <begin position="115"/>
        <end position="210"/>
    </location>
</feature>
<reference evidence="2" key="1">
    <citation type="journal article" date="2014" name="Int. J. Syst. Evol. Microbiol.">
        <title>Complete genome sequence of Corynebacterium casei LMG S-19264T (=DSM 44701T), isolated from a smear-ripened cheese.</title>
        <authorList>
            <consortium name="US DOE Joint Genome Institute (JGI-PGF)"/>
            <person name="Walter F."/>
            <person name="Albersmeier A."/>
            <person name="Kalinowski J."/>
            <person name="Ruckert C."/>
        </authorList>
    </citation>
    <scope>NUCLEOTIDE SEQUENCE</scope>
    <source>
        <strain evidence="2">CGMCC 1.12987</strain>
    </source>
</reference>
<evidence type="ECO:0000313" key="3">
    <source>
        <dbReference type="Proteomes" id="UP000644756"/>
    </source>
</evidence>
<organism evidence="2 3">
    <name type="scientific">Paenibacillus abyssi</name>
    <dbReference type="NCBI Taxonomy" id="1340531"/>
    <lineage>
        <taxon>Bacteria</taxon>
        <taxon>Bacillati</taxon>
        <taxon>Bacillota</taxon>
        <taxon>Bacilli</taxon>
        <taxon>Bacillales</taxon>
        <taxon>Paenibacillaceae</taxon>
        <taxon>Paenibacillus</taxon>
    </lineage>
</organism>
<gene>
    <name evidence="2" type="ORF">GCM10010916_29200</name>
</gene>
<protein>
    <recommendedName>
        <fullName evidence="1">Transglycosylase SLT domain-containing protein</fullName>
    </recommendedName>
</protein>
<dbReference type="Proteomes" id="UP000644756">
    <property type="component" value="Unassembled WGS sequence"/>
</dbReference>
<keyword evidence="3" id="KW-1185">Reference proteome</keyword>
<dbReference type="PANTHER" id="PTHR37423:SF2">
    <property type="entry name" value="MEMBRANE-BOUND LYTIC MUREIN TRANSGLYCOSYLASE C"/>
    <property type="match status" value="1"/>
</dbReference>
<dbReference type="CDD" id="cd16896">
    <property type="entry name" value="LT_Slt70-like"/>
    <property type="match status" value="1"/>
</dbReference>
<sequence>MSIDPRIMKTMLQLQWQKSLDFSSNPMNAGNLAASTTDGTSGSLFDSLLQQLLYDSNSAPADQESFMLPVASATPAAAASGLLPNPLPVFQIPPTYSTAASSTDNSDHGTEYETLINAASNKYGVDPSLIKAVIHTESSFRSDAVSSAGAKGLMQLMDATAKGLGVNDSFDPGQNIDGGTRYLSYLLRKYDNNELAALAAYNAGPGRVDRLGIRTDADVMNQLGSLPSETQKYIGKVTNARELFSI</sequence>
<accession>A0A917FUM9</accession>
<dbReference type="AlphaFoldDB" id="A0A917FUM9"/>
<evidence type="ECO:0000313" key="2">
    <source>
        <dbReference type="EMBL" id="GGG10485.1"/>
    </source>
</evidence>
<name>A0A917FUM9_9BACL</name>
<dbReference type="InterPro" id="IPR023346">
    <property type="entry name" value="Lysozyme-like_dom_sf"/>
</dbReference>
<dbReference type="Gene3D" id="1.10.530.10">
    <property type="match status" value="1"/>
</dbReference>
<reference evidence="2" key="2">
    <citation type="submission" date="2020-09" db="EMBL/GenBank/DDBJ databases">
        <authorList>
            <person name="Sun Q."/>
            <person name="Zhou Y."/>
        </authorList>
    </citation>
    <scope>NUCLEOTIDE SEQUENCE</scope>
    <source>
        <strain evidence="2">CGMCC 1.12987</strain>
    </source>
</reference>
<dbReference type="EMBL" id="BMGR01000009">
    <property type="protein sequence ID" value="GGG10485.1"/>
    <property type="molecule type" value="Genomic_DNA"/>
</dbReference>